<organism evidence="1 2">
    <name type="scientific">Candidatus Daviesbacteria bacterium RIFCSPLOWO2_01_FULL_40_24</name>
    <dbReference type="NCBI Taxonomy" id="1797787"/>
    <lineage>
        <taxon>Bacteria</taxon>
        <taxon>Candidatus Daviesiibacteriota</taxon>
    </lineage>
</organism>
<dbReference type="AlphaFoldDB" id="A0A1F5MJQ4"/>
<comment type="caution">
    <text evidence="1">The sequence shown here is derived from an EMBL/GenBank/DDBJ whole genome shotgun (WGS) entry which is preliminary data.</text>
</comment>
<reference evidence="1 2" key="1">
    <citation type="journal article" date="2016" name="Nat. Commun.">
        <title>Thousands of microbial genomes shed light on interconnected biogeochemical processes in an aquifer system.</title>
        <authorList>
            <person name="Anantharaman K."/>
            <person name="Brown C.T."/>
            <person name="Hug L.A."/>
            <person name="Sharon I."/>
            <person name="Castelle C.J."/>
            <person name="Probst A.J."/>
            <person name="Thomas B.C."/>
            <person name="Singh A."/>
            <person name="Wilkins M.J."/>
            <person name="Karaoz U."/>
            <person name="Brodie E.L."/>
            <person name="Williams K.H."/>
            <person name="Hubbard S.S."/>
            <person name="Banfield J.F."/>
        </authorList>
    </citation>
    <scope>NUCLEOTIDE SEQUENCE [LARGE SCALE GENOMIC DNA]</scope>
</reference>
<evidence type="ECO:0000313" key="1">
    <source>
        <dbReference type="EMBL" id="OGE65592.1"/>
    </source>
</evidence>
<protein>
    <submittedName>
        <fullName evidence="1">Uncharacterized protein</fullName>
    </submittedName>
</protein>
<name>A0A1F5MJQ4_9BACT</name>
<accession>A0A1F5MJQ4</accession>
<gene>
    <name evidence="1" type="ORF">A3B49_02145</name>
</gene>
<sequence length="178" mass="20419">MTIIDINGEERNCQSIRLDSGWPGYLKIHFRNEKRSYDQWYPISDFLKNNPNLSHLAEGTTTPPDEVVGIVTSSEDISLTDSNQDWKNNLYSGIPVWISRGNGEGQVRTVVYNNQTTLTIDKKWDNAPDTTSQFIISYNVHNPQVEGNVLPQINQEKLDKKIKVKKTKPKLKKVKLLY</sequence>
<evidence type="ECO:0000313" key="2">
    <source>
        <dbReference type="Proteomes" id="UP000178017"/>
    </source>
</evidence>
<dbReference type="EMBL" id="MFDO01000016">
    <property type="protein sequence ID" value="OGE65592.1"/>
    <property type="molecule type" value="Genomic_DNA"/>
</dbReference>
<dbReference type="Proteomes" id="UP000178017">
    <property type="component" value="Unassembled WGS sequence"/>
</dbReference>
<proteinExistence type="predicted"/>